<keyword evidence="7" id="KW-0325">Glycoprotein</keyword>
<evidence type="ECO:0000256" key="3">
    <source>
        <dbReference type="ARBA" id="ARBA00022475"/>
    </source>
</evidence>
<evidence type="ECO:0000256" key="7">
    <source>
        <dbReference type="ARBA" id="ARBA00023180"/>
    </source>
</evidence>
<evidence type="ECO:0000256" key="4">
    <source>
        <dbReference type="ARBA" id="ARBA00022622"/>
    </source>
</evidence>
<evidence type="ECO:0000256" key="1">
    <source>
        <dbReference type="ARBA" id="ARBA00002523"/>
    </source>
</evidence>
<evidence type="ECO:0000259" key="10">
    <source>
        <dbReference type="Pfam" id="PF13206"/>
    </source>
</evidence>
<protein>
    <submittedName>
        <fullName evidence="11">Variant surface glycoprotein 1125.5649</fullName>
    </submittedName>
</protein>
<proteinExistence type="predicted"/>
<name>A0A1J0RCU6_9TRYP</name>
<evidence type="ECO:0000256" key="8">
    <source>
        <dbReference type="ARBA" id="ARBA00023288"/>
    </source>
</evidence>
<dbReference type="GO" id="GO:0098552">
    <property type="term" value="C:side of membrane"/>
    <property type="evidence" value="ECO:0007669"/>
    <property type="project" value="UniProtKB-KW"/>
</dbReference>
<dbReference type="Pfam" id="PF13206">
    <property type="entry name" value="VSG_B"/>
    <property type="match status" value="1"/>
</dbReference>
<dbReference type="GO" id="GO:0005886">
    <property type="term" value="C:plasma membrane"/>
    <property type="evidence" value="ECO:0007669"/>
    <property type="project" value="UniProtKB-SubCell"/>
</dbReference>
<evidence type="ECO:0000313" key="11">
    <source>
        <dbReference type="EMBL" id="APD75697.1"/>
    </source>
</evidence>
<dbReference type="AlphaFoldDB" id="A0A1J0RCU6"/>
<sequence length="269" mass="29271">MFCLCAITNDKDSCAGGTNIAGTVLSARNPHATALETLISKCPKKTLDKQLDDGITLALAAFLGQLGQLADNQNKIGLDRTVNGDVCTVKSSACVDYTDKIKDVTKVVKKIAWIWHLLTAKKLFSEYKQQAAHKQLLIKDIDNLSKQAEHEHGCKQALEPTSGPPRAGTLGKGEQLSTKQECDKHHASPDNCTKGSCDYDAKNKKYKPKARSEPTAAGTRADSTGYARHQNQPDSENDKTGDKQNLSGGREKMVKMIKRQKSAALLVFC</sequence>
<organism evidence="11">
    <name type="scientific">Trypanosoma brucei</name>
    <dbReference type="NCBI Taxonomy" id="5691"/>
    <lineage>
        <taxon>Eukaryota</taxon>
        <taxon>Discoba</taxon>
        <taxon>Euglenozoa</taxon>
        <taxon>Kinetoplastea</taxon>
        <taxon>Metakinetoplastina</taxon>
        <taxon>Trypanosomatida</taxon>
        <taxon>Trypanosomatidae</taxon>
        <taxon>Trypanosoma</taxon>
    </lineage>
</organism>
<dbReference type="VEuPathDB" id="TriTrypDB:Tb11.v5.0571"/>
<accession>A0A1J0RCU6</accession>
<dbReference type="EMBL" id="KX701741">
    <property type="protein sequence ID" value="APD75697.1"/>
    <property type="molecule type" value="Genomic_DNA"/>
</dbReference>
<keyword evidence="5" id="KW-0732">Signal</keyword>
<feature type="region of interest" description="Disordered" evidence="9">
    <location>
        <begin position="149"/>
        <end position="249"/>
    </location>
</feature>
<evidence type="ECO:0000256" key="5">
    <source>
        <dbReference type="ARBA" id="ARBA00022729"/>
    </source>
</evidence>
<keyword evidence="3" id="KW-1003">Cell membrane</keyword>
<reference evidence="11" key="1">
    <citation type="submission" date="2016-08" db="EMBL/GenBank/DDBJ databases">
        <title>VSG repertoire of Trypanosoma brucei EATRO 1125.</title>
        <authorList>
            <person name="Cross G.A."/>
        </authorList>
    </citation>
    <scope>NUCLEOTIDE SEQUENCE</scope>
    <source>
        <strain evidence="11">EATRO 1125</strain>
    </source>
</reference>
<evidence type="ECO:0000256" key="6">
    <source>
        <dbReference type="ARBA" id="ARBA00023136"/>
    </source>
</evidence>
<dbReference type="InterPro" id="IPR025932">
    <property type="entry name" value="Trypano_VSG_B_N_dom"/>
</dbReference>
<keyword evidence="8" id="KW-0449">Lipoprotein</keyword>
<evidence type="ECO:0000256" key="9">
    <source>
        <dbReference type="SAM" id="MobiDB-lite"/>
    </source>
</evidence>
<comment type="subcellular location">
    <subcellularLocation>
        <location evidence="2">Cell membrane</location>
        <topology evidence="2">Lipid-anchor</topology>
        <topology evidence="2">GPI-anchor</topology>
    </subcellularLocation>
</comment>
<keyword evidence="6" id="KW-0472">Membrane</keyword>
<evidence type="ECO:0000256" key="2">
    <source>
        <dbReference type="ARBA" id="ARBA00004609"/>
    </source>
</evidence>
<keyword evidence="4" id="KW-0336">GPI-anchor</keyword>
<feature type="domain" description="Trypanosome variant surface glycoprotein B-type N-terminal" evidence="10">
    <location>
        <begin position="1"/>
        <end position="141"/>
    </location>
</feature>
<dbReference type="VEuPathDB" id="TriTrypDB:Tb427_000284200"/>
<comment type="function">
    <text evidence="1">VSG forms a coat on the surface of the parasite. The trypanosome evades the immune response of the host by expressing a series of antigenically distinct VSGs from an estimated 1000 VSG genes.</text>
</comment>